<protein>
    <submittedName>
        <fullName evidence="1">Uncharacterized protein</fullName>
    </submittedName>
</protein>
<evidence type="ECO:0000313" key="1">
    <source>
        <dbReference type="EMBL" id="MBM7591209.1"/>
    </source>
</evidence>
<reference evidence="1" key="1">
    <citation type="submission" date="2021-01" db="EMBL/GenBank/DDBJ databases">
        <title>Genomic Encyclopedia of Type Strains, Phase IV (KMG-IV): sequencing the most valuable type-strain genomes for metagenomic binning, comparative biology and taxonomic classification.</title>
        <authorList>
            <person name="Goeker M."/>
        </authorList>
    </citation>
    <scope>NUCLEOTIDE SEQUENCE</scope>
    <source>
        <strain evidence="1">DSM 25523</strain>
    </source>
</reference>
<dbReference type="AlphaFoldDB" id="A0A938Y2I9"/>
<evidence type="ECO:0000313" key="2">
    <source>
        <dbReference type="Proteomes" id="UP000717624"/>
    </source>
</evidence>
<comment type="caution">
    <text evidence="1">The sequence shown here is derived from an EMBL/GenBank/DDBJ whole genome shotgun (WGS) entry which is preliminary data.</text>
</comment>
<organism evidence="1 2">
    <name type="scientific">Brevibacillus fulvus</name>
    <dbReference type="NCBI Taxonomy" id="1125967"/>
    <lineage>
        <taxon>Bacteria</taxon>
        <taxon>Bacillati</taxon>
        <taxon>Bacillota</taxon>
        <taxon>Bacilli</taxon>
        <taxon>Bacillales</taxon>
        <taxon>Paenibacillaceae</taxon>
        <taxon>Brevibacillus</taxon>
    </lineage>
</organism>
<keyword evidence="2" id="KW-1185">Reference proteome</keyword>
<sequence>MNSDILKDEEVMKAIQTLVDKGVTLEMLEKWYGERPI</sequence>
<gene>
    <name evidence="1" type="ORF">JOD01_002836</name>
</gene>
<accession>A0A938Y2I9</accession>
<dbReference type="EMBL" id="JAFBEB010000010">
    <property type="protein sequence ID" value="MBM7591209.1"/>
    <property type="molecule type" value="Genomic_DNA"/>
</dbReference>
<dbReference type="Proteomes" id="UP000717624">
    <property type="component" value="Unassembled WGS sequence"/>
</dbReference>
<proteinExistence type="predicted"/>
<name>A0A938Y2I9_9BACL</name>